<protein>
    <submittedName>
        <fullName evidence="2">Uncharacterized protein</fullName>
    </submittedName>
</protein>
<evidence type="ECO:0000313" key="1">
    <source>
        <dbReference type="EMBL" id="TMP41771.1"/>
    </source>
</evidence>
<proteinExistence type="predicted"/>
<dbReference type="EMBL" id="PNCK01000047">
    <property type="protein sequence ID" value="TMP41771.1"/>
    <property type="molecule type" value="Genomic_DNA"/>
</dbReference>
<reference evidence="2" key="3">
    <citation type="submission" date="2019-09" db="EMBL/GenBank/DDBJ databases">
        <title>Co-occurence of chitin degradation, pigmentation and bioactivity in marine Pseudoalteromonas.</title>
        <authorList>
            <person name="Sonnenschein E.C."/>
            <person name="Bech P.K."/>
        </authorList>
    </citation>
    <scope>NUCLEOTIDE SEQUENCE</scope>
    <source>
        <strain evidence="2">S2231</strain>
        <strain evidence="1">S2233</strain>
    </source>
</reference>
<comment type="caution">
    <text evidence="2">The sequence shown here is derived from an EMBL/GenBank/DDBJ whole genome shotgun (WGS) entry which is preliminary data.</text>
</comment>
<evidence type="ECO:0000313" key="3">
    <source>
        <dbReference type="Proteomes" id="UP000305730"/>
    </source>
</evidence>
<dbReference type="Proteomes" id="UP000305730">
    <property type="component" value="Unassembled WGS sequence"/>
</dbReference>
<dbReference type="Proteomes" id="UP000307706">
    <property type="component" value="Unassembled WGS sequence"/>
</dbReference>
<reference evidence="3 4" key="2">
    <citation type="submission" date="2019-06" db="EMBL/GenBank/DDBJ databases">
        <title>Co-occurence of chitin degradation, pigmentation and bioactivity in marine Pseudoalteromonas.</title>
        <authorList>
            <person name="Sonnenschein E.C."/>
            <person name="Bech P.K."/>
        </authorList>
    </citation>
    <scope>NUCLEOTIDE SEQUENCE [LARGE SCALE GENOMIC DNA]</scope>
    <source>
        <strain evidence="4">S2231</strain>
        <strain evidence="3">S2233</strain>
    </source>
</reference>
<organism evidence="2 4">
    <name type="scientific">Pseudoalteromonas citrea</name>
    <dbReference type="NCBI Taxonomy" id="43655"/>
    <lineage>
        <taxon>Bacteria</taxon>
        <taxon>Pseudomonadati</taxon>
        <taxon>Pseudomonadota</taxon>
        <taxon>Gammaproteobacteria</taxon>
        <taxon>Alteromonadales</taxon>
        <taxon>Pseudoalteromonadaceae</taxon>
        <taxon>Pseudoalteromonas</taxon>
    </lineage>
</organism>
<keyword evidence="3" id="KW-1185">Reference proteome</keyword>
<evidence type="ECO:0000313" key="4">
    <source>
        <dbReference type="Proteomes" id="UP000307706"/>
    </source>
</evidence>
<evidence type="ECO:0000313" key="2">
    <source>
        <dbReference type="EMBL" id="TMP53287.1"/>
    </source>
</evidence>
<sequence length="69" mass="8168">MIYAYIQPSAHELILEYQHRAQLYEQARTHAQNTRMHSEYQRKTHLHQQFSQHVLAGLNTLKSELANHG</sequence>
<name>A0A5S3XK12_9GAMM</name>
<dbReference type="EMBL" id="PNCL01000153">
    <property type="protein sequence ID" value="TMP53287.1"/>
    <property type="molecule type" value="Genomic_DNA"/>
</dbReference>
<reference evidence="3 4" key="1">
    <citation type="submission" date="2017-12" db="EMBL/GenBank/DDBJ databases">
        <authorList>
            <person name="Paulsen S."/>
            <person name="Gram L.K."/>
        </authorList>
    </citation>
    <scope>NUCLEOTIDE SEQUENCE [LARGE SCALE GENOMIC DNA]</scope>
    <source>
        <strain evidence="2 4">S2231</strain>
        <strain evidence="1 3">S2233</strain>
    </source>
</reference>
<gene>
    <name evidence="2" type="ORF">CWB96_21380</name>
    <name evidence="1" type="ORF">CWB97_13465</name>
</gene>
<accession>A0A5S3XK12</accession>
<dbReference type="AlphaFoldDB" id="A0A5S3XK12"/>